<keyword evidence="2" id="KW-0201">Cytochrome c-type biogenesis</keyword>
<dbReference type="InterPro" id="IPR000866">
    <property type="entry name" value="AhpC/TSA"/>
</dbReference>
<reference evidence="6 7" key="1">
    <citation type="submission" date="2023-12" db="EMBL/GenBank/DDBJ databases">
        <title>Genome sequencing and assembly of bacterial species from a model synthetic community.</title>
        <authorList>
            <person name="Hogle S.L."/>
        </authorList>
    </citation>
    <scope>NUCLEOTIDE SEQUENCE [LARGE SCALE GENOMIC DNA]</scope>
    <source>
        <strain evidence="6 7">HAMBI_3031</strain>
    </source>
</reference>
<evidence type="ECO:0000259" key="5">
    <source>
        <dbReference type="PROSITE" id="PS51352"/>
    </source>
</evidence>
<keyword evidence="4" id="KW-0676">Redox-active center</keyword>
<gene>
    <name evidence="6" type="ORF">U0035_11290</name>
</gene>
<comment type="subcellular location">
    <subcellularLocation>
        <location evidence="1">Cell envelope</location>
    </subcellularLocation>
</comment>
<dbReference type="InterPro" id="IPR013766">
    <property type="entry name" value="Thioredoxin_domain"/>
</dbReference>
<dbReference type="EMBL" id="CP139960">
    <property type="protein sequence ID" value="WQD40733.1"/>
    <property type="molecule type" value="Genomic_DNA"/>
</dbReference>
<dbReference type="Proteomes" id="UP001325680">
    <property type="component" value="Chromosome"/>
</dbReference>
<sequence>MNLDKFEVIVNDGINRFSFTPKERKYWRGKLYAPFAYLEVMYSNNDSTYLFKQCFFKEKDCYINIIKSVDENEYFSIDETRSSNITSYAEVGGAALDSFTKVQFDIWRKFVLDNNPKIGKDAEVTQKLMALSDSMLFRRLAFIKSYPSLYISSWIFSTVIAKSDKIAAETLLKLYNDLMPDSYKNTRAGMYTEDLIQNKINIASKAQFPTFSVVDTKGNLIESLHLRGKYVLVQIWASWCKPCIEELPMLTAIHNKYKEAGLELISFSIDEDSTAFKKAIDKYAMNWKQILDSQLYNSLGGGGIPKIYLLDKLGVVIYDRESAKDFDLVLLSKLLSERLDN</sequence>
<dbReference type="PANTHER" id="PTHR42852">
    <property type="entry name" value="THIOL:DISULFIDE INTERCHANGE PROTEIN DSBE"/>
    <property type="match status" value="1"/>
</dbReference>
<dbReference type="Pfam" id="PF00578">
    <property type="entry name" value="AhpC-TSA"/>
    <property type="match status" value="1"/>
</dbReference>
<accession>A0ABZ0WDH0</accession>
<feature type="domain" description="Thioredoxin" evidence="5">
    <location>
        <begin position="202"/>
        <end position="340"/>
    </location>
</feature>
<name>A0ABZ0WDH0_9BACT</name>
<dbReference type="Gene3D" id="3.40.30.10">
    <property type="entry name" value="Glutaredoxin"/>
    <property type="match status" value="1"/>
</dbReference>
<keyword evidence="7" id="KW-1185">Reference proteome</keyword>
<dbReference type="PROSITE" id="PS51352">
    <property type="entry name" value="THIOREDOXIN_2"/>
    <property type="match status" value="1"/>
</dbReference>
<proteinExistence type="predicted"/>
<evidence type="ECO:0000256" key="4">
    <source>
        <dbReference type="ARBA" id="ARBA00023284"/>
    </source>
</evidence>
<evidence type="ECO:0000256" key="1">
    <source>
        <dbReference type="ARBA" id="ARBA00004196"/>
    </source>
</evidence>
<evidence type="ECO:0000313" key="6">
    <source>
        <dbReference type="EMBL" id="WQD40733.1"/>
    </source>
</evidence>
<dbReference type="SUPFAM" id="SSF52833">
    <property type="entry name" value="Thioredoxin-like"/>
    <property type="match status" value="1"/>
</dbReference>
<dbReference type="CDD" id="cd02966">
    <property type="entry name" value="TlpA_like_family"/>
    <property type="match status" value="1"/>
</dbReference>
<dbReference type="PANTHER" id="PTHR42852:SF6">
    <property type="entry name" value="THIOL:DISULFIDE INTERCHANGE PROTEIN DSBE"/>
    <property type="match status" value="1"/>
</dbReference>
<dbReference type="RefSeq" id="WP_162817782.1">
    <property type="nucleotide sequence ID" value="NZ_CP139960.1"/>
</dbReference>
<organism evidence="6 7">
    <name type="scientific">Niabella yanshanensis</name>
    <dbReference type="NCBI Taxonomy" id="577386"/>
    <lineage>
        <taxon>Bacteria</taxon>
        <taxon>Pseudomonadati</taxon>
        <taxon>Bacteroidota</taxon>
        <taxon>Chitinophagia</taxon>
        <taxon>Chitinophagales</taxon>
        <taxon>Chitinophagaceae</taxon>
        <taxon>Niabella</taxon>
    </lineage>
</organism>
<evidence type="ECO:0000256" key="2">
    <source>
        <dbReference type="ARBA" id="ARBA00022748"/>
    </source>
</evidence>
<dbReference type="InterPro" id="IPR050553">
    <property type="entry name" value="Thioredoxin_ResA/DsbE_sf"/>
</dbReference>
<dbReference type="InterPro" id="IPR036249">
    <property type="entry name" value="Thioredoxin-like_sf"/>
</dbReference>
<keyword evidence="3" id="KW-1015">Disulfide bond</keyword>
<protein>
    <submittedName>
        <fullName evidence="6">TlpA disulfide reductase family protein</fullName>
    </submittedName>
</protein>
<evidence type="ECO:0000313" key="7">
    <source>
        <dbReference type="Proteomes" id="UP001325680"/>
    </source>
</evidence>
<evidence type="ECO:0000256" key="3">
    <source>
        <dbReference type="ARBA" id="ARBA00023157"/>
    </source>
</evidence>